<name>A0A6C0EGL4_9ZZZZ</name>
<evidence type="ECO:0000313" key="1">
    <source>
        <dbReference type="EMBL" id="QHT28068.1"/>
    </source>
</evidence>
<dbReference type="EMBL" id="MN738851">
    <property type="protein sequence ID" value="QHT28068.1"/>
    <property type="molecule type" value="Genomic_DNA"/>
</dbReference>
<organism evidence="1">
    <name type="scientific">viral metagenome</name>
    <dbReference type="NCBI Taxonomy" id="1070528"/>
    <lineage>
        <taxon>unclassified sequences</taxon>
        <taxon>metagenomes</taxon>
        <taxon>organismal metagenomes</taxon>
    </lineage>
</organism>
<dbReference type="AlphaFoldDB" id="A0A6C0EGL4"/>
<proteinExistence type="predicted"/>
<accession>A0A6C0EGL4</accession>
<reference evidence="1" key="1">
    <citation type="journal article" date="2020" name="Nature">
        <title>Giant virus diversity and host interactions through global metagenomics.</title>
        <authorList>
            <person name="Schulz F."/>
            <person name="Roux S."/>
            <person name="Paez-Espino D."/>
            <person name="Jungbluth S."/>
            <person name="Walsh D.A."/>
            <person name="Denef V.J."/>
            <person name="McMahon K.D."/>
            <person name="Konstantinidis K.T."/>
            <person name="Eloe-Fadrosh E.A."/>
            <person name="Kyrpides N.C."/>
            <person name="Woyke T."/>
        </authorList>
    </citation>
    <scope>NUCLEOTIDE SEQUENCE</scope>
    <source>
        <strain evidence="1">GVMAG-M-3300001348-25</strain>
    </source>
</reference>
<protein>
    <submittedName>
        <fullName evidence="1">Uncharacterized protein</fullName>
    </submittedName>
</protein>
<sequence length="88" mass="10203">MIANRFRHISRPYPFSVVQPDHNIPQNHGQSSYIEKLRITNNCNNNELYYLNQTAQTATRSKIAGCYQTPIFPNKVNNSSCFNQRQEA</sequence>